<dbReference type="EMBL" id="FNTH01000001">
    <property type="protein sequence ID" value="SEC96222.1"/>
    <property type="molecule type" value="Genomic_DNA"/>
</dbReference>
<dbReference type="PROSITE" id="PS50977">
    <property type="entry name" value="HTH_TETR_2"/>
    <property type="match status" value="1"/>
</dbReference>
<evidence type="ECO:0000256" key="1">
    <source>
        <dbReference type="ARBA" id="ARBA00023015"/>
    </source>
</evidence>
<protein>
    <submittedName>
        <fullName evidence="6">Transcriptional regulator, TetR family</fullName>
    </submittedName>
</protein>
<dbReference type="RefSeq" id="WP_092116774.1">
    <property type="nucleotide sequence ID" value="NZ_FNTH01000001.1"/>
</dbReference>
<dbReference type="PANTHER" id="PTHR47506:SF7">
    <property type="entry name" value="TRANSCRIPTIONAL REGULATORY PROTEIN"/>
    <property type="match status" value="1"/>
</dbReference>
<keyword evidence="2 4" id="KW-0238">DNA-binding</keyword>
<dbReference type="PANTHER" id="PTHR47506">
    <property type="entry name" value="TRANSCRIPTIONAL REGULATORY PROTEIN"/>
    <property type="match status" value="1"/>
</dbReference>
<accession>A0A1H4WS75</accession>
<dbReference type="InterPro" id="IPR009057">
    <property type="entry name" value="Homeodomain-like_sf"/>
</dbReference>
<dbReference type="OrthoDB" id="9798857at2"/>
<proteinExistence type="predicted"/>
<evidence type="ECO:0000259" key="5">
    <source>
        <dbReference type="PROSITE" id="PS50977"/>
    </source>
</evidence>
<dbReference type="Proteomes" id="UP000198992">
    <property type="component" value="Unassembled WGS sequence"/>
</dbReference>
<sequence length="200" mass="21019">MRVSKNQAAKNREALVAAAGKLFRARGMDGVGVAEVAKEAGLTHGALYAHFSSKEMLAAEALSAGLERSHQAMIRSRGEAAPDFTSHLDYLLSPRMRDTVEMGCPMTASASEIGRQSVEVSTRFAAGLERMIATIQATLGGGHAHAEARRIAIAVVAAEIGAISIARAVAKSDLTLSNDILSAVRVELGRLESHGVDRGD</sequence>
<evidence type="ECO:0000256" key="4">
    <source>
        <dbReference type="PROSITE-ProRule" id="PRU00335"/>
    </source>
</evidence>
<dbReference type="AlphaFoldDB" id="A0A1H4WS75"/>
<evidence type="ECO:0000256" key="2">
    <source>
        <dbReference type="ARBA" id="ARBA00023125"/>
    </source>
</evidence>
<dbReference type="Pfam" id="PF21993">
    <property type="entry name" value="TetR_C_13_2"/>
    <property type="match status" value="1"/>
</dbReference>
<dbReference type="Gene3D" id="1.10.10.60">
    <property type="entry name" value="Homeodomain-like"/>
    <property type="match status" value="1"/>
</dbReference>
<evidence type="ECO:0000313" key="7">
    <source>
        <dbReference type="Proteomes" id="UP000198992"/>
    </source>
</evidence>
<name>A0A1H4WS75_9BRAD</name>
<dbReference type="Pfam" id="PF00440">
    <property type="entry name" value="TetR_N"/>
    <property type="match status" value="1"/>
</dbReference>
<gene>
    <name evidence="6" type="ORF">SAMN05444164_3229</name>
</gene>
<dbReference type="InterPro" id="IPR054156">
    <property type="entry name" value="YxaF_TetR_C"/>
</dbReference>
<reference evidence="6 7" key="1">
    <citation type="submission" date="2016-10" db="EMBL/GenBank/DDBJ databases">
        <authorList>
            <person name="de Groot N.N."/>
        </authorList>
    </citation>
    <scope>NUCLEOTIDE SEQUENCE [LARGE SCALE GENOMIC DNA]</scope>
    <source>
        <strain evidence="6 7">MT12</strain>
    </source>
</reference>
<dbReference type="PRINTS" id="PR00455">
    <property type="entry name" value="HTHTETR"/>
</dbReference>
<dbReference type="SUPFAM" id="SSF46689">
    <property type="entry name" value="Homeodomain-like"/>
    <property type="match status" value="1"/>
</dbReference>
<feature type="domain" description="HTH tetR-type" evidence="5">
    <location>
        <begin position="9"/>
        <end position="69"/>
    </location>
</feature>
<dbReference type="InterPro" id="IPR001647">
    <property type="entry name" value="HTH_TetR"/>
</dbReference>
<organism evidence="6 7">
    <name type="scientific">Bradyrhizobium erythrophlei</name>
    <dbReference type="NCBI Taxonomy" id="1437360"/>
    <lineage>
        <taxon>Bacteria</taxon>
        <taxon>Pseudomonadati</taxon>
        <taxon>Pseudomonadota</taxon>
        <taxon>Alphaproteobacteria</taxon>
        <taxon>Hyphomicrobiales</taxon>
        <taxon>Nitrobacteraceae</taxon>
        <taxon>Bradyrhizobium</taxon>
    </lineage>
</organism>
<evidence type="ECO:0000313" key="6">
    <source>
        <dbReference type="EMBL" id="SEC96222.1"/>
    </source>
</evidence>
<dbReference type="Gene3D" id="1.10.357.10">
    <property type="entry name" value="Tetracycline Repressor, domain 2"/>
    <property type="match status" value="1"/>
</dbReference>
<evidence type="ECO:0000256" key="3">
    <source>
        <dbReference type="ARBA" id="ARBA00023163"/>
    </source>
</evidence>
<feature type="DNA-binding region" description="H-T-H motif" evidence="4">
    <location>
        <begin position="32"/>
        <end position="51"/>
    </location>
</feature>
<dbReference type="SUPFAM" id="SSF48498">
    <property type="entry name" value="Tetracyclin repressor-like, C-terminal domain"/>
    <property type="match status" value="1"/>
</dbReference>
<dbReference type="GO" id="GO:0003677">
    <property type="term" value="F:DNA binding"/>
    <property type="evidence" value="ECO:0007669"/>
    <property type="project" value="UniProtKB-UniRule"/>
</dbReference>
<keyword evidence="1" id="KW-0805">Transcription regulation</keyword>
<keyword evidence="3" id="KW-0804">Transcription</keyword>
<dbReference type="InterPro" id="IPR036271">
    <property type="entry name" value="Tet_transcr_reg_TetR-rel_C_sf"/>
</dbReference>